<evidence type="ECO:0000313" key="2">
    <source>
        <dbReference type="Proteomes" id="UP000198901"/>
    </source>
</evidence>
<dbReference type="Proteomes" id="UP000198901">
    <property type="component" value="Unassembled WGS sequence"/>
</dbReference>
<accession>A0A1G9SJP9</accession>
<dbReference type="RefSeq" id="WP_093204351.1">
    <property type="nucleotide sequence ID" value="NZ_FNGS01000006.1"/>
</dbReference>
<dbReference type="EMBL" id="FNGS01000006">
    <property type="protein sequence ID" value="SDM35520.1"/>
    <property type="molecule type" value="Genomic_DNA"/>
</dbReference>
<reference evidence="1 2" key="1">
    <citation type="submission" date="2016-10" db="EMBL/GenBank/DDBJ databases">
        <authorList>
            <person name="de Groot N.N."/>
        </authorList>
    </citation>
    <scope>NUCLEOTIDE SEQUENCE [LARGE SCALE GENOMIC DNA]</scope>
    <source>
        <strain evidence="1 2">DSM 21668</strain>
    </source>
</reference>
<proteinExistence type="predicted"/>
<dbReference type="AlphaFoldDB" id="A0A1G9SJP9"/>
<name>A0A1G9SJP9_9BACT</name>
<sequence>MKNWICLLLLAAPATDISSFHWLAGTWKNVKTGEFEEWKRVGNEWKGRSYTVAGKDTTVSEKLTIRCKSGACTFVAEVGENAAPVPFKVVQAAATGFRVENPEHDFPKYVAYSLESPKNLYAEIGDGKKKVSYRFEKVR</sequence>
<keyword evidence="2" id="KW-1185">Reference proteome</keyword>
<dbReference type="OrthoDB" id="5382295at2"/>
<dbReference type="STRING" id="563176.SAMN04488090_3195"/>
<gene>
    <name evidence="1" type="ORF">SAMN04488090_3195</name>
</gene>
<evidence type="ECO:0000313" key="1">
    <source>
        <dbReference type="EMBL" id="SDM35520.1"/>
    </source>
</evidence>
<organism evidence="1 2">
    <name type="scientific">Siphonobacter aquaeclarae</name>
    <dbReference type="NCBI Taxonomy" id="563176"/>
    <lineage>
        <taxon>Bacteria</taxon>
        <taxon>Pseudomonadati</taxon>
        <taxon>Bacteroidota</taxon>
        <taxon>Cytophagia</taxon>
        <taxon>Cytophagales</taxon>
        <taxon>Cytophagaceae</taxon>
        <taxon>Siphonobacter</taxon>
    </lineage>
</organism>
<protein>
    <submittedName>
        <fullName evidence="1">Uncharacterized protein</fullName>
    </submittedName>
</protein>